<accession>A0ABS8PNT6</accession>
<dbReference type="Pfam" id="PF13449">
    <property type="entry name" value="Phytase-like"/>
    <property type="match status" value="1"/>
</dbReference>
<organism evidence="2 3">
    <name type="scientific">Niabella pedocola</name>
    <dbReference type="NCBI Taxonomy" id="1752077"/>
    <lineage>
        <taxon>Bacteria</taxon>
        <taxon>Pseudomonadati</taxon>
        <taxon>Bacteroidota</taxon>
        <taxon>Chitinophagia</taxon>
        <taxon>Chitinophagales</taxon>
        <taxon>Chitinophagaceae</taxon>
        <taxon>Niabella</taxon>
    </lineage>
</organism>
<dbReference type="InterPro" id="IPR027372">
    <property type="entry name" value="Phytase-like_dom"/>
</dbReference>
<gene>
    <name evidence="2" type="ORF">LQ567_04285</name>
</gene>
<feature type="domain" description="Phytase-like" evidence="1">
    <location>
        <begin position="55"/>
        <end position="370"/>
    </location>
</feature>
<dbReference type="PANTHER" id="PTHR37957">
    <property type="entry name" value="BLR7070 PROTEIN"/>
    <property type="match status" value="1"/>
</dbReference>
<dbReference type="RefSeq" id="WP_231002871.1">
    <property type="nucleotide sequence ID" value="NZ_JAJNEC010000004.1"/>
</dbReference>
<dbReference type="PROSITE" id="PS51257">
    <property type="entry name" value="PROKAR_LIPOPROTEIN"/>
    <property type="match status" value="1"/>
</dbReference>
<comment type="caution">
    <text evidence="2">The sequence shown here is derived from an EMBL/GenBank/DDBJ whole genome shotgun (WGS) entry which is preliminary data.</text>
</comment>
<dbReference type="SUPFAM" id="SSF75011">
    <property type="entry name" value="3-carboxy-cis,cis-mucoante lactonizing enzyme"/>
    <property type="match status" value="1"/>
</dbReference>
<name>A0ABS8PNT6_9BACT</name>
<reference evidence="2 3" key="1">
    <citation type="submission" date="2021-11" db="EMBL/GenBank/DDBJ databases">
        <title>Genomic of Niabella pedocola.</title>
        <authorList>
            <person name="Wu T."/>
        </authorList>
    </citation>
    <scope>NUCLEOTIDE SEQUENCE [LARGE SCALE GENOMIC DNA]</scope>
    <source>
        <strain evidence="2 3">JCM 31011</strain>
    </source>
</reference>
<protein>
    <submittedName>
        <fullName evidence="2">Esterase-like activity of phytase family protein</fullName>
    </submittedName>
</protein>
<sequence>MKSSILAVFIFLVTGCAVQRNTSASLPHPAAPLSIEQLKFLDVYELPFELQYKSTWVGGLSGIDYDRSGDQYFIISDERSATSPSRFYTARIKISGNKIDTLFFTGVQTLKMANGKTFPSLKEGAQEAADPESIRFNPTTNRLIWSSEGDRAERNGIINIKDPWIWEMDLQGHYRDSFALPSNMHVHTTEKGPRVNGVFEGLAFTGDYRHLFVSVEEPLFEDGPKADVDYAGAPVRILKYDAVSRKPVTQYAYLLDAVARKPDPATAFRVNGISEIMAIDAHRLLVMERSFSIGNSYCTIKIYEADLDGSTDVSGKNGLHIDKTYRPASKRLLLNMNDLGRYIDNVEGITLGPKLANGHYSLLLISDNNFSREQKTQVFLFEIIP</sequence>
<evidence type="ECO:0000313" key="2">
    <source>
        <dbReference type="EMBL" id="MCD2421967.1"/>
    </source>
</evidence>
<evidence type="ECO:0000259" key="1">
    <source>
        <dbReference type="Pfam" id="PF13449"/>
    </source>
</evidence>
<keyword evidence="3" id="KW-1185">Reference proteome</keyword>
<dbReference type="EMBL" id="JAJNEC010000004">
    <property type="protein sequence ID" value="MCD2421967.1"/>
    <property type="molecule type" value="Genomic_DNA"/>
</dbReference>
<evidence type="ECO:0000313" key="3">
    <source>
        <dbReference type="Proteomes" id="UP001199816"/>
    </source>
</evidence>
<dbReference type="Proteomes" id="UP001199816">
    <property type="component" value="Unassembled WGS sequence"/>
</dbReference>
<dbReference type="PANTHER" id="PTHR37957:SF1">
    <property type="entry name" value="PHYTASE-LIKE DOMAIN-CONTAINING PROTEIN"/>
    <property type="match status" value="1"/>
</dbReference>
<proteinExistence type="predicted"/>